<organism evidence="1 2">
    <name type="scientific">Cutibacterium acnes</name>
    <name type="common">Propionibacterium acnes</name>
    <dbReference type="NCBI Taxonomy" id="1747"/>
    <lineage>
        <taxon>Bacteria</taxon>
        <taxon>Bacillati</taxon>
        <taxon>Actinomycetota</taxon>
        <taxon>Actinomycetes</taxon>
        <taxon>Propionibacteriales</taxon>
        <taxon>Propionibacteriaceae</taxon>
        <taxon>Cutibacterium</taxon>
    </lineage>
</organism>
<evidence type="ECO:0000313" key="1">
    <source>
        <dbReference type="EMBL" id="AXM06515.1"/>
    </source>
</evidence>
<proteinExistence type="predicted"/>
<dbReference type="Proteomes" id="UP000256621">
    <property type="component" value="Chromosome"/>
</dbReference>
<dbReference type="AlphaFoldDB" id="A0AAD0VPH4"/>
<name>A0AAD0VPH4_CUTAC</name>
<dbReference type="EMBL" id="CP031442">
    <property type="protein sequence ID" value="AXM06515.1"/>
    <property type="molecule type" value="Genomic_DNA"/>
</dbReference>
<accession>A0AAD0VPH4</accession>
<sequence length="63" mass="6992">MCWRLPARTCSTSSGTSIGMITISFIRWVLLPYRPKTTFTVAAPSRVVFRSIPTSGAHEAFET</sequence>
<evidence type="ECO:0000313" key="2">
    <source>
        <dbReference type="Proteomes" id="UP000256621"/>
    </source>
</evidence>
<gene>
    <name evidence="1" type="ORF">DXN06_04680</name>
</gene>
<reference evidence="1 2" key="1">
    <citation type="submission" date="2018-08" db="EMBL/GenBank/DDBJ databases">
        <title>Genome sequencing of Cutibacterium acnes KCOM 1315.</title>
        <authorList>
            <person name="Kook J.-K."/>
            <person name="Park S.-N."/>
            <person name="Lim Y.K."/>
        </authorList>
    </citation>
    <scope>NUCLEOTIDE SEQUENCE [LARGE SCALE GENOMIC DNA]</scope>
    <source>
        <strain evidence="1 2">KCOM 1315</strain>
    </source>
</reference>
<protein>
    <submittedName>
        <fullName evidence="1">Uncharacterized protein</fullName>
    </submittedName>
</protein>